<reference evidence="1" key="1">
    <citation type="thesis" date="2020" institute="ProQuest LLC" country="789 East Eisenhower Parkway, Ann Arbor, MI, USA">
        <title>Comparative Genomics and Chromosome Evolution.</title>
        <authorList>
            <person name="Mudd A.B."/>
        </authorList>
    </citation>
    <scope>NUCLEOTIDE SEQUENCE</scope>
    <source>
        <strain evidence="1">1538</strain>
        <tissue evidence="1">Blood</tissue>
    </source>
</reference>
<dbReference type="AlphaFoldDB" id="A0AAV2ZXH8"/>
<dbReference type="EMBL" id="DYDO01000006">
    <property type="protein sequence ID" value="DBA23294.1"/>
    <property type="molecule type" value="Genomic_DNA"/>
</dbReference>
<keyword evidence="2" id="KW-1185">Reference proteome</keyword>
<protein>
    <submittedName>
        <fullName evidence="1">Uncharacterized protein</fullName>
    </submittedName>
</protein>
<proteinExistence type="predicted"/>
<evidence type="ECO:0000313" key="2">
    <source>
        <dbReference type="Proteomes" id="UP001181693"/>
    </source>
</evidence>
<name>A0AAV2ZXH8_PYXAD</name>
<gene>
    <name evidence="1" type="ORF">GDO54_014222</name>
</gene>
<organism evidence="1 2">
    <name type="scientific">Pyxicephalus adspersus</name>
    <name type="common">African bullfrog</name>
    <dbReference type="NCBI Taxonomy" id="30357"/>
    <lineage>
        <taxon>Eukaryota</taxon>
        <taxon>Metazoa</taxon>
        <taxon>Chordata</taxon>
        <taxon>Craniata</taxon>
        <taxon>Vertebrata</taxon>
        <taxon>Euteleostomi</taxon>
        <taxon>Amphibia</taxon>
        <taxon>Batrachia</taxon>
        <taxon>Anura</taxon>
        <taxon>Neobatrachia</taxon>
        <taxon>Ranoidea</taxon>
        <taxon>Pyxicephalidae</taxon>
        <taxon>Pyxicephalinae</taxon>
        <taxon>Pyxicephalus</taxon>
    </lineage>
</organism>
<evidence type="ECO:0000313" key="1">
    <source>
        <dbReference type="EMBL" id="DBA23294.1"/>
    </source>
</evidence>
<sequence>MQWECNNPAVLVLLCSSQSCDFVVISQSLMITPHHIHCAMTKPYCITCKNEKRCIYVLEIYLLMIRCCHC</sequence>
<accession>A0AAV2ZXH8</accession>
<comment type="caution">
    <text evidence="1">The sequence shown here is derived from an EMBL/GenBank/DDBJ whole genome shotgun (WGS) entry which is preliminary data.</text>
</comment>
<dbReference type="Proteomes" id="UP001181693">
    <property type="component" value="Unassembled WGS sequence"/>
</dbReference>